<name>Q0NBR1_VARV</name>
<dbReference type="EMBL" id="DQ441437">
    <property type="protein sequence ID" value="ABF26995.1"/>
    <property type="molecule type" value="Genomic_DNA"/>
</dbReference>
<dbReference type="Proteomes" id="UP000133301">
    <property type="component" value="Segment"/>
</dbReference>
<dbReference type="Proteomes" id="UP000098436">
    <property type="component" value="Segment"/>
</dbReference>
<protein>
    <submittedName>
        <fullName evidence="2">Ankyrin-like protein</fullName>
    </submittedName>
</protein>
<gene>
    <name evidence="1" type="ORF">VARV_GUI69_005_010</name>
    <name evidence="2" type="ORF">VARV_SLN68_258_010</name>
</gene>
<reference evidence="3 4" key="1">
    <citation type="journal article" date="2006" name="Science">
        <title>Genome sequence diversity and clues to the evolution of variola (smallpox) virus.</title>
        <authorList>
            <person name="Esposito J.J."/>
            <person name="Sammons S.A."/>
            <person name="Frace A.M."/>
            <person name="Osborne J.D."/>
            <person name="Olsen-Rasmussen M."/>
            <person name="Zhang M."/>
            <person name="Govil D."/>
            <person name="Damon I.K."/>
            <person name="Kline R."/>
            <person name="Laker M."/>
            <person name="Li Y."/>
            <person name="Smith G.L."/>
            <person name="Meyer H."/>
            <person name="LeDuc J.W."/>
            <person name="Wohlhueter R.M."/>
        </authorList>
    </citation>
    <scope>NUCLEOTIDE SEQUENCE [LARGE SCALE GENOMIC DNA]</scope>
    <source>
        <strain evidence="1">Guinea 1969</strain>
        <strain evidence="2">Sierra Leone 1969</strain>
    </source>
</reference>
<evidence type="ECO:0000313" key="1">
    <source>
        <dbReference type="EMBL" id="ABF24778.1"/>
    </source>
</evidence>
<proteinExistence type="predicted"/>
<accession>Q0NBR1</accession>
<evidence type="ECO:0000313" key="2">
    <source>
        <dbReference type="EMBL" id="ABF26995.1"/>
    </source>
</evidence>
<organismHost>
    <name type="scientific">Homo sapiens</name>
    <name type="common">Human</name>
    <dbReference type="NCBI Taxonomy" id="9606"/>
</organismHost>
<organism evidence="2 3">
    <name type="scientific">Variola virus</name>
    <dbReference type="NCBI Taxonomy" id="10255"/>
    <lineage>
        <taxon>Viruses</taxon>
        <taxon>Varidnaviria</taxon>
        <taxon>Bamfordvirae</taxon>
        <taxon>Nucleocytoviricota</taxon>
        <taxon>Pokkesviricetes</taxon>
        <taxon>Chitovirales</taxon>
        <taxon>Poxviridae</taxon>
        <taxon>Chordopoxvirinae</taxon>
        <taxon>Orthopoxvirus</taxon>
        <taxon>Orthopoxvirus variola</taxon>
    </lineage>
</organism>
<evidence type="ECO:0000313" key="3">
    <source>
        <dbReference type="Proteomes" id="UP000098436"/>
    </source>
</evidence>
<evidence type="ECO:0000313" key="4">
    <source>
        <dbReference type="Proteomes" id="UP000133301"/>
    </source>
</evidence>
<dbReference type="EMBL" id="DQ441426">
    <property type="protein sequence ID" value="ABF24778.1"/>
    <property type="molecule type" value="Genomic_DNA"/>
</dbReference>
<sequence length="135" mass="15335">MLYDSCKIFDACSAQSLVERNENSLNVYVTKKNKKNKNIKTDVVVSLLSSTNYKNINDFDIFEYIESDNIDVELLRLLIAKGLEINSCKNGINIVEKYATTSNPNVDVFKLLLDQGIPMCSNVSYGYKIIIEKSY</sequence>